<keyword evidence="11" id="KW-0762">Sugar transport</keyword>
<feature type="modified residue" description="Phosphohistidine; by HPr" evidence="20">
    <location>
        <position position="10"/>
    </location>
</feature>
<evidence type="ECO:0000256" key="15">
    <source>
        <dbReference type="ARBA" id="ARBA00023136"/>
    </source>
</evidence>
<keyword evidence="25" id="KW-1185">Reference proteome</keyword>
<keyword evidence="15" id="KW-0472">Membrane</keyword>
<dbReference type="InterPro" id="IPR033887">
    <property type="entry name" value="PTS_IIA_man"/>
</dbReference>
<keyword evidence="9" id="KW-0963">Cytoplasm</keyword>
<dbReference type="PROSITE" id="PS51096">
    <property type="entry name" value="PTS_EIIA_TYPE_4"/>
    <property type="match status" value="1"/>
</dbReference>
<dbReference type="SUPFAM" id="SSF53062">
    <property type="entry name" value="PTS system fructose IIA component-like"/>
    <property type="match status" value="1"/>
</dbReference>
<feature type="region of interest" description="Disordered" evidence="21">
    <location>
        <begin position="128"/>
        <end position="156"/>
    </location>
</feature>
<dbReference type="InterPro" id="IPR036662">
    <property type="entry name" value="PTS_EIIA_man-typ_sf"/>
</dbReference>
<comment type="subunit">
    <text evidence="4">Homodimer.</text>
</comment>
<organism evidence="24 25">
    <name type="scientific">Serratia symbiotica str. Tucson</name>
    <dbReference type="NCBI Taxonomy" id="914128"/>
    <lineage>
        <taxon>Bacteria</taxon>
        <taxon>Pseudomonadati</taxon>
        <taxon>Pseudomonadota</taxon>
        <taxon>Gammaproteobacteria</taxon>
        <taxon>Enterobacterales</taxon>
        <taxon>Yersiniaceae</taxon>
        <taxon>Serratia</taxon>
        <taxon>Serratia symbiotica</taxon>
    </lineage>
</organism>
<name>E9CND0_9GAMM</name>
<dbReference type="AlphaFoldDB" id="E9CND0"/>
<evidence type="ECO:0000256" key="3">
    <source>
        <dbReference type="ARBA" id="ARBA00004496"/>
    </source>
</evidence>
<dbReference type="NCBIfam" id="NF011670">
    <property type="entry name" value="PRK15088.1"/>
    <property type="match status" value="1"/>
</dbReference>
<evidence type="ECO:0000256" key="5">
    <source>
        <dbReference type="ARBA" id="ARBA00011929"/>
    </source>
</evidence>
<dbReference type="HOGENOM" id="CLU_074797_0_0_6"/>
<protein>
    <recommendedName>
        <fullName evidence="6">PTS system mannose-specific EIIAB component</fullName>
        <ecNumber evidence="5">2.7.1.191</ecNumber>
    </recommendedName>
    <alternativeName>
        <fullName evidence="18">EIIAB-Man</fullName>
    </alternativeName>
    <alternativeName>
        <fullName evidence="17">EIII-Man</fullName>
    </alternativeName>
</protein>
<dbReference type="InterPro" id="IPR051471">
    <property type="entry name" value="Bacterial_PTS_sugar_comp"/>
</dbReference>
<feature type="active site" description="Pros-phosphohistidine intermediate; for EIIB activity" evidence="19">
    <location>
        <position position="172"/>
    </location>
</feature>
<dbReference type="RefSeq" id="WP_006709197.1">
    <property type="nucleotide sequence ID" value="NZ_GL636119.1"/>
</dbReference>
<evidence type="ECO:0000256" key="1">
    <source>
        <dbReference type="ARBA" id="ARBA00000514"/>
    </source>
</evidence>
<gene>
    <name evidence="24" type="primary">manX</name>
    <name evidence="24" type="ORF">SSYM_1919</name>
</gene>
<dbReference type="GO" id="GO:0005737">
    <property type="term" value="C:cytoplasm"/>
    <property type="evidence" value="ECO:0007669"/>
    <property type="project" value="UniProtKB-SubCell"/>
</dbReference>
<keyword evidence="7" id="KW-0813">Transport</keyword>
<evidence type="ECO:0000256" key="10">
    <source>
        <dbReference type="ARBA" id="ARBA00022553"/>
    </source>
</evidence>
<evidence type="ECO:0000313" key="24">
    <source>
        <dbReference type="EMBL" id="EFW11964.1"/>
    </source>
</evidence>
<dbReference type="InterPro" id="IPR036667">
    <property type="entry name" value="PTS_IIB_sorbose-sp_sf"/>
</dbReference>
<dbReference type="PANTHER" id="PTHR33799">
    <property type="entry name" value="PTS PERMEASE-RELATED-RELATED"/>
    <property type="match status" value="1"/>
</dbReference>
<dbReference type="GO" id="GO:0009401">
    <property type="term" value="P:phosphoenolpyruvate-dependent sugar phosphotransferase system"/>
    <property type="evidence" value="ECO:0007669"/>
    <property type="project" value="UniProtKB-KW"/>
</dbReference>
<evidence type="ECO:0000256" key="17">
    <source>
        <dbReference type="ARBA" id="ARBA00030229"/>
    </source>
</evidence>
<keyword evidence="8" id="KW-1003">Cell membrane</keyword>
<evidence type="ECO:0000256" key="20">
    <source>
        <dbReference type="PIRSR" id="PIRSR618455-2"/>
    </source>
</evidence>
<feature type="active site" description="Tele-phosphohistidine intermediate; for EIIA activity" evidence="19">
    <location>
        <position position="10"/>
    </location>
</feature>
<dbReference type="Proteomes" id="UP000013568">
    <property type="component" value="Unassembled WGS sequence"/>
</dbReference>
<feature type="domain" description="PTS EIIA type-4" evidence="22">
    <location>
        <begin position="2"/>
        <end position="126"/>
    </location>
</feature>
<accession>E9CND0</accession>
<dbReference type="Pfam" id="PF03830">
    <property type="entry name" value="PTSIIB_sorb"/>
    <property type="match status" value="1"/>
</dbReference>
<keyword evidence="12" id="KW-0808">Transferase</keyword>
<evidence type="ECO:0000256" key="21">
    <source>
        <dbReference type="SAM" id="MobiDB-lite"/>
    </source>
</evidence>
<dbReference type="GO" id="GO:0016301">
    <property type="term" value="F:kinase activity"/>
    <property type="evidence" value="ECO:0007669"/>
    <property type="project" value="UniProtKB-KW"/>
</dbReference>
<evidence type="ECO:0000259" key="22">
    <source>
        <dbReference type="PROSITE" id="PS51096"/>
    </source>
</evidence>
<comment type="subcellular location">
    <subcellularLocation>
        <location evidence="2">Cell membrane</location>
    </subcellularLocation>
    <subcellularLocation>
        <location evidence="3">Cytoplasm</location>
    </subcellularLocation>
</comment>
<dbReference type="NCBIfam" id="TIGR00824">
    <property type="entry name" value="EIIA-man"/>
    <property type="match status" value="1"/>
</dbReference>
<dbReference type="EMBL" id="GL636119">
    <property type="protein sequence ID" value="EFW11964.1"/>
    <property type="molecule type" value="Genomic_DNA"/>
</dbReference>
<proteinExistence type="predicted"/>
<evidence type="ECO:0000256" key="12">
    <source>
        <dbReference type="ARBA" id="ARBA00022679"/>
    </source>
</evidence>
<evidence type="ECO:0000256" key="18">
    <source>
        <dbReference type="ARBA" id="ARBA00032197"/>
    </source>
</evidence>
<feature type="domain" description="PTS EIIB type-4" evidence="23">
    <location>
        <begin position="157"/>
        <end position="322"/>
    </location>
</feature>
<dbReference type="CDD" id="cd00001">
    <property type="entry name" value="PTS_IIB_man"/>
    <property type="match status" value="1"/>
</dbReference>
<evidence type="ECO:0000256" key="16">
    <source>
        <dbReference type="ARBA" id="ARBA00023757"/>
    </source>
</evidence>
<evidence type="ECO:0000256" key="19">
    <source>
        <dbReference type="PIRSR" id="PIRSR618455-1"/>
    </source>
</evidence>
<dbReference type="Gene3D" id="3.40.50.510">
    <property type="entry name" value="Phosphotransferase system, mannose-type IIA component"/>
    <property type="match status" value="1"/>
</dbReference>
<dbReference type="PANTHER" id="PTHR33799:SF1">
    <property type="entry name" value="PTS SYSTEM MANNOSE-SPECIFIC EIIAB COMPONENT-RELATED"/>
    <property type="match status" value="1"/>
</dbReference>
<dbReference type="InterPro" id="IPR004720">
    <property type="entry name" value="PTS_IIB_sorbose-sp"/>
</dbReference>
<evidence type="ECO:0000259" key="23">
    <source>
        <dbReference type="PROSITE" id="PS51101"/>
    </source>
</evidence>
<comment type="function">
    <text evidence="16">The phosphoenolpyruvate-dependent sugar phosphotransferase system (sugar PTS), a major carbohydrate active transport system, catalyzes the phosphorylation of incoming sugar substrates concomitantly with their translocation across the cell membrane. The enzyme II ManXYZ PTS system is involved in mannose transport.</text>
</comment>
<dbReference type="EC" id="2.7.1.191" evidence="5"/>
<comment type="catalytic activity">
    <reaction evidence="1">
        <text>D-mannose(out) + N(pros)-phospho-L-histidyl-[protein] = D-mannose 6-phosphate(in) + L-histidyl-[protein]</text>
        <dbReference type="Rhea" id="RHEA:49232"/>
        <dbReference type="Rhea" id="RHEA-COMP:9745"/>
        <dbReference type="Rhea" id="RHEA-COMP:9746"/>
        <dbReference type="ChEBI" id="CHEBI:4208"/>
        <dbReference type="ChEBI" id="CHEBI:29979"/>
        <dbReference type="ChEBI" id="CHEBI:58735"/>
        <dbReference type="ChEBI" id="CHEBI:64837"/>
        <dbReference type="EC" id="2.7.1.191"/>
    </reaction>
</comment>
<evidence type="ECO:0000256" key="4">
    <source>
        <dbReference type="ARBA" id="ARBA00011738"/>
    </source>
</evidence>
<dbReference type="SUPFAM" id="SSF52728">
    <property type="entry name" value="PTS IIb component"/>
    <property type="match status" value="1"/>
</dbReference>
<feature type="non-terminal residue" evidence="24">
    <location>
        <position position="339"/>
    </location>
</feature>
<keyword evidence="13" id="KW-0598">Phosphotransferase system</keyword>
<keyword evidence="10" id="KW-0597">Phosphoprotein</keyword>
<evidence type="ECO:0000256" key="14">
    <source>
        <dbReference type="ARBA" id="ARBA00022777"/>
    </source>
</evidence>
<dbReference type="InterPro" id="IPR004701">
    <property type="entry name" value="PTS_EIIA_man-typ"/>
</dbReference>
<dbReference type="InterPro" id="IPR018455">
    <property type="entry name" value="PTS_IIB_sorbose-sp_subgr"/>
</dbReference>
<dbReference type="Gene3D" id="3.40.35.10">
    <property type="entry name" value="Phosphotransferase system, sorbose subfamily IIB component"/>
    <property type="match status" value="1"/>
</dbReference>
<evidence type="ECO:0000256" key="6">
    <source>
        <dbReference type="ARBA" id="ARBA00021685"/>
    </source>
</evidence>
<dbReference type="GO" id="GO:0005886">
    <property type="term" value="C:plasma membrane"/>
    <property type="evidence" value="ECO:0007669"/>
    <property type="project" value="UniProtKB-SubCell"/>
</dbReference>
<dbReference type="Pfam" id="PF03610">
    <property type="entry name" value="EIIA-man"/>
    <property type="match status" value="1"/>
</dbReference>
<evidence type="ECO:0000313" key="25">
    <source>
        <dbReference type="Proteomes" id="UP000013568"/>
    </source>
</evidence>
<evidence type="ECO:0000256" key="8">
    <source>
        <dbReference type="ARBA" id="ARBA00022475"/>
    </source>
</evidence>
<evidence type="ECO:0000256" key="9">
    <source>
        <dbReference type="ARBA" id="ARBA00022490"/>
    </source>
</evidence>
<evidence type="ECO:0000256" key="2">
    <source>
        <dbReference type="ARBA" id="ARBA00004236"/>
    </source>
</evidence>
<feature type="compositionally biased region" description="Low complexity" evidence="21">
    <location>
        <begin position="139"/>
        <end position="149"/>
    </location>
</feature>
<reference evidence="25" key="1">
    <citation type="journal article" date="2011" name="Genome Biol. Evol.">
        <title>Massive genomic decay in Serratia symbiotica, a recently evolved symbiont of aphids.</title>
        <authorList>
            <person name="Burke G.R."/>
            <person name="Moran N.A."/>
        </authorList>
    </citation>
    <scope>NUCLEOTIDE SEQUENCE [LARGE SCALE GENOMIC DNA]</scope>
    <source>
        <strain evidence="25">Tucson</strain>
    </source>
</reference>
<evidence type="ECO:0000256" key="13">
    <source>
        <dbReference type="ARBA" id="ARBA00022683"/>
    </source>
</evidence>
<evidence type="ECO:0000256" key="11">
    <source>
        <dbReference type="ARBA" id="ARBA00022597"/>
    </source>
</evidence>
<dbReference type="GO" id="GO:0008982">
    <property type="term" value="F:protein-N(PI)-phosphohistidine-sugar phosphotransferase activity"/>
    <property type="evidence" value="ECO:0007669"/>
    <property type="project" value="InterPro"/>
</dbReference>
<dbReference type="CDD" id="cd00006">
    <property type="entry name" value="PTS_IIA_man"/>
    <property type="match status" value="1"/>
</dbReference>
<dbReference type="NCBIfam" id="TIGR00854">
    <property type="entry name" value="pts-sorbose"/>
    <property type="match status" value="1"/>
</dbReference>
<evidence type="ECO:0000256" key="7">
    <source>
        <dbReference type="ARBA" id="ARBA00022448"/>
    </source>
</evidence>
<sequence length="339" mass="36487">MAVAIIIGTHGNAAEPLLKTAEMLLGAQDNVASVDFVPGENAETLIEKYQAKISGLDTGEGLLFLVDTWGGTPFNAASRIAIGKANYEVITGVNIPMLVETFMARDDNPGFDELVALALQTGREGVKALKKPQQNGVNSTSSPAKAASPQAPPGPNDHMKIGLARIDDRLIHGQVATRWTKETHVSRIIVVSDEVAADHVRKTLLTQVAPPGVSAHVVDVAKAIPVWNNPQYAGDRVMLLFTNPTDVWRLVEGGVAIKSVNIGGMAFSQGKTQVNNAVSIDEEDIEAFKRLNAQGIELEVRKVSSDSPLKMMDLIVTSRKIVWFFLNNSGLILYQSFIA</sequence>
<feature type="modified residue" description="Phosphohistidine; by EIIA" evidence="20">
    <location>
        <position position="172"/>
    </location>
</feature>
<dbReference type="InterPro" id="IPR013789">
    <property type="entry name" value="PTS_EIIA_man"/>
</dbReference>
<dbReference type="PROSITE" id="PS51101">
    <property type="entry name" value="PTS_EIIB_TYPE_4"/>
    <property type="match status" value="1"/>
</dbReference>
<keyword evidence="14" id="KW-0418">Kinase</keyword>